<dbReference type="FunCoup" id="G0MGE7">
    <property type="interactions" value="3308"/>
</dbReference>
<evidence type="ECO:0000256" key="4">
    <source>
        <dbReference type="ARBA" id="ARBA00023242"/>
    </source>
</evidence>
<dbReference type="GO" id="GO:0000972">
    <property type="term" value="P:transcription-dependent tethering of RNA polymerase II gene DNA at nuclear periphery"/>
    <property type="evidence" value="ECO:0007669"/>
    <property type="project" value="TreeGrafter"/>
</dbReference>
<dbReference type="GO" id="GO:0006606">
    <property type="term" value="P:protein import into nucleus"/>
    <property type="evidence" value="ECO:0007669"/>
    <property type="project" value="TreeGrafter"/>
</dbReference>
<dbReference type="Proteomes" id="UP000008068">
    <property type="component" value="Unassembled WGS sequence"/>
</dbReference>
<accession>G0MGE7</accession>
<evidence type="ECO:0000256" key="3">
    <source>
        <dbReference type="ARBA" id="ARBA00022448"/>
    </source>
</evidence>
<dbReference type="PANTHER" id="PTHR13405:SF11">
    <property type="entry name" value="NUCLEAR PORE COMPLEX PROTEIN NUP133"/>
    <property type="match status" value="1"/>
</dbReference>
<dbReference type="GO" id="GO:0016973">
    <property type="term" value="P:poly(A)+ mRNA export from nucleus"/>
    <property type="evidence" value="ECO:0007669"/>
    <property type="project" value="TreeGrafter"/>
</dbReference>
<dbReference type="Gene3D" id="2.130.10.10">
    <property type="entry name" value="YVTN repeat-like/Quinoprotein amine dehydrogenase"/>
    <property type="match status" value="1"/>
</dbReference>
<dbReference type="STRING" id="135651.G0MGE7"/>
<dbReference type="GO" id="GO:0000776">
    <property type="term" value="C:kinetochore"/>
    <property type="evidence" value="ECO:0007669"/>
    <property type="project" value="EnsemblMetazoa"/>
</dbReference>
<dbReference type="InParanoid" id="G0MGE7"/>
<keyword evidence="3" id="KW-0813">Transport</keyword>
<organism evidence="6">
    <name type="scientific">Caenorhabditis brenneri</name>
    <name type="common">Nematode worm</name>
    <dbReference type="NCBI Taxonomy" id="135651"/>
    <lineage>
        <taxon>Eukaryota</taxon>
        <taxon>Metazoa</taxon>
        <taxon>Ecdysozoa</taxon>
        <taxon>Nematoda</taxon>
        <taxon>Chromadorea</taxon>
        <taxon>Rhabditida</taxon>
        <taxon>Rhabditina</taxon>
        <taxon>Rhabditomorpha</taxon>
        <taxon>Rhabditoidea</taxon>
        <taxon>Rhabditidae</taxon>
        <taxon>Peloderinae</taxon>
        <taxon>Caenorhabditis</taxon>
    </lineage>
</organism>
<evidence type="ECO:0000256" key="2">
    <source>
        <dbReference type="ARBA" id="ARBA00005569"/>
    </source>
</evidence>
<dbReference type="EMBL" id="GL379793">
    <property type="protein sequence ID" value="EGT56533.1"/>
    <property type="molecule type" value="Genomic_DNA"/>
</dbReference>
<proteinExistence type="inferred from homology"/>
<dbReference type="SUPFAM" id="SSF117289">
    <property type="entry name" value="Nucleoporin domain"/>
    <property type="match status" value="1"/>
</dbReference>
<evidence type="ECO:0000256" key="1">
    <source>
        <dbReference type="ARBA" id="ARBA00004123"/>
    </source>
</evidence>
<dbReference type="HOGENOM" id="CLU_277093_0_0_1"/>
<comment type="subcellular location">
    <subcellularLocation>
        <location evidence="1">Nucleus</location>
    </subcellularLocation>
</comment>
<evidence type="ECO:0000313" key="5">
    <source>
        <dbReference type="EMBL" id="EGT56533.1"/>
    </source>
</evidence>
<evidence type="ECO:0000313" key="6">
    <source>
        <dbReference type="Proteomes" id="UP000008068"/>
    </source>
</evidence>
<dbReference type="OMA" id="TRKYEEY"/>
<dbReference type="eggNOG" id="KOG3575">
    <property type="taxonomic scope" value="Eukaryota"/>
</dbReference>
<keyword evidence="4" id="KW-0539">Nucleus</keyword>
<protein>
    <submittedName>
        <fullName evidence="5">Uncharacterized protein</fullName>
    </submittedName>
</protein>
<dbReference type="GO" id="GO:0031080">
    <property type="term" value="C:nuclear pore outer ring"/>
    <property type="evidence" value="ECO:0007669"/>
    <property type="project" value="TreeGrafter"/>
</dbReference>
<sequence>MPIEYPALVKEAFLNNWHASAHRTEILSHCASMNEKWCWVLSRNQMFIWEKVKPANRASIPTQLPLPTSGLPRSAKCVVVYDGVFRGANKTQIPGVVVISPEGVLRHWTSIESQNYVEKVLDINSEVALRVEMADEPCDGKSASFLLTTTSGTVYFLNGEGPDSAKTGALSCHKVVGREATGIRRRLSSIMFGGQQKDNTSMVTNTFSHMADDLLVVAVSPDILTVYNMLTPGEVWSLKNKDFFTPKIAEYFKTELKRDANMVRTRLIDAAVYRGGLMVLLGGTHEDSTRVHMFLVWIGPEWTTQTPTKLRWEYKITMSEHRALFLKKDDSIYSTLTLCIPQDTSEAKNAATTDGVIILNPYFAVTVFLPFNLEKPIKKDIVFRHVAFPSREQLIGYAICKRYVYVMMLDSGVSTIRLLPRGFSDGTDVYKNTQVCVPSLAAGGDDWPILSELLSEMVASGLPKTPVFQSLHRSFEHFTEKDMNKASEELIEIVKMADQELARVVAQFLFAIIDYSDAANKTDTELHAKRVLTSRFNLFLQHMYLYERIVVSVCPVNRGGIMANRTGAIMLGEIAERVAATTAIWTWKCSNEANAAIFDAVIEKVLRIPEVQELGLKDKDALFGRCGLLHHIPMIAAQQLDKRVLTKVKTHRLEVFHAVCELLSGIKDAIVSWRLTKIEAQKSGIWWTMETFADSYRFVSERIIEELREGTASDSERTRLLLYILSIYDFYLSEIEARPDNDKVLQDLISLGKPADAMALAEKHRDFGTLVKNYLTTDPTTRTKTFERYKKAFVKEDFEMYLCDYLKRHGRNDVLLQQNGKRVDEYLDNFKELRFSREIANKQFGKAALTLMSLAESETKSFEKFADFLTRAHYCASCCKDGTDVSEVLDFYKRRYPEMKHRLRIPIEILKTGYGSDLDVMMSVEEMLEWNMANQPNDEATVDGFARAFHLLADLLEVHPDSDALKEKIEKTWKALVDYDEWNRVRNKEDMEKKTIFGKFCQYLTEAYPADKGSPMPAWLPDSRLTILPTSMDAILEESMPTTTGNHAAWIKGHVKWVKEQLNRQTKLPEEAFYRPDTKEVGSLAQAALEGFGAIFERREQRFIDQLNRKNDEMEH</sequence>
<gene>
    <name evidence="5" type="ORF">CAEBREN_20282</name>
</gene>
<reference evidence="6" key="1">
    <citation type="submission" date="2011-07" db="EMBL/GenBank/DDBJ databases">
        <authorList>
            <consortium name="Caenorhabditis brenneri Sequencing and Analysis Consortium"/>
            <person name="Wilson R.K."/>
        </authorList>
    </citation>
    <scope>NUCLEOTIDE SEQUENCE [LARGE SCALE GENOMIC DNA]</scope>
    <source>
        <strain evidence="6">PB2801</strain>
    </source>
</reference>
<dbReference type="InterPro" id="IPR037624">
    <property type="entry name" value="Nup133-like"/>
</dbReference>
<keyword evidence="6" id="KW-1185">Reference proteome</keyword>
<dbReference type="AlphaFoldDB" id="G0MGE7"/>
<dbReference type="GO" id="GO:0017056">
    <property type="term" value="F:structural constituent of nuclear pore"/>
    <property type="evidence" value="ECO:0007669"/>
    <property type="project" value="InterPro"/>
</dbReference>
<comment type="similarity">
    <text evidence="2">Belongs to the nucleoporin Nup133 family.</text>
</comment>
<dbReference type="GO" id="GO:0031965">
    <property type="term" value="C:nuclear membrane"/>
    <property type="evidence" value="ECO:0007669"/>
    <property type="project" value="EnsemblMetazoa"/>
</dbReference>
<dbReference type="PANTHER" id="PTHR13405">
    <property type="entry name" value="NUCLEAR PORE COMPLEX PROTEIN NUP133"/>
    <property type="match status" value="1"/>
</dbReference>
<dbReference type="OrthoDB" id="103454at2759"/>
<name>G0MGE7_CAEBE</name>
<dbReference type="InterPro" id="IPR015943">
    <property type="entry name" value="WD40/YVTN_repeat-like_dom_sf"/>
</dbReference>